<feature type="region of interest" description="Disordered" evidence="7">
    <location>
        <begin position="220"/>
        <end position="240"/>
    </location>
</feature>
<evidence type="ECO:0000256" key="4">
    <source>
        <dbReference type="ARBA" id="ARBA00022801"/>
    </source>
</evidence>
<dbReference type="InterPro" id="IPR023562">
    <property type="entry name" value="ClpP/TepA"/>
</dbReference>
<evidence type="ECO:0000256" key="5">
    <source>
        <dbReference type="ARBA" id="ARBA00022825"/>
    </source>
</evidence>
<dbReference type="PANTHER" id="PTHR10381:SF70">
    <property type="entry name" value="ATP-DEPENDENT CLP PROTEASE PROTEOLYTIC SUBUNIT"/>
    <property type="match status" value="1"/>
</dbReference>
<keyword evidence="5" id="KW-0720">Serine protease</keyword>
<dbReference type="Gene3D" id="3.90.226.10">
    <property type="entry name" value="2-enoyl-CoA Hydratase, Chain A, domain 1"/>
    <property type="match status" value="1"/>
</dbReference>
<dbReference type="GO" id="GO:0008233">
    <property type="term" value="F:peptidase activity"/>
    <property type="evidence" value="ECO:0007669"/>
    <property type="project" value="UniProtKB-KW"/>
</dbReference>
<evidence type="ECO:0000256" key="1">
    <source>
        <dbReference type="ARBA" id="ARBA00007039"/>
    </source>
</evidence>
<dbReference type="PANTHER" id="PTHR10381">
    <property type="entry name" value="ATP-DEPENDENT CLP PROTEASE PROTEOLYTIC SUBUNIT"/>
    <property type="match status" value="1"/>
</dbReference>
<dbReference type="GO" id="GO:0006508">
    <property type="term" value="P:proteolysis"/>
    <property type="evidence" value="ECO:0007669"/>
    <property type="project" value="UniProtKB-KW"/>
</dbReference>
<reference evidence="8 9" key="1">
    <citation type="submission" date="2024-03" db="EMBL/GenBank/DDBJ databases">
        <title>Human intestinal bacterial collection.</title>
        <authorList>
            <person name="Pauvert C."/>
            <person name="Hitch T.C.A."/>
            <person name="Clavel T."/>
        </authorList>
    </citation>
    <scope>NUCLEOTIDE SEQUENCE [LARGE SCALE GENOMIC DNA]</scope>
    <source>
        <strain evidence="8 9">CLA-JM-H44</strain>
    </source>
</reference>
<keyword evidence="9" id="KW-1185">Reference proteome</keyword>
<gene>
    <name evidence="8" type="ORF">WMO26_12185</name>
</gene>
<dbReference type="NCBIfam" id="NF045542">
    <property type="entry name" value="Clp_rel_HeadMat"/>
    <property type="match status" value="1"/>
</dbReference>
<dbReference type="InterPro" id="IPR029045">
    <property type="entry name" value="ClpP/crotonase-like_dom_sf"/>
</dbReference>
<evidence type="ECO:0000256" key="7">
    <source>
        <dbReference type="SAM" id="MobiDB-lite"/>
    </source>
</evidence>
<dbReference type="Proteomes" id="UP001489509">
    <property type="component" value="Unassembled WGS sequence"/>
</dbReference>
<dbReference type="PRINTS" id="PR00127">
    <property type="entry name" value="CLPPROTEASEP"/>
</dbReference>
<evidence type="ECO:0000256" key="3">
    <source>
        <dbReference type="ARBA" id="ARBA00022670"/>
    </source>
</evidence>
<dbReference type="Pfam" id="PF00574">
    <property type="entry name" value="CLP_protease"/>
    <property type="match status" value="1"/>
</dbReference>
<proteinExistence type="inferred from homology"/>
<keyword evidence="3 8" id="KW-0645">Protease</keyword>
<dbReference type="SUPFAM" id="SSF52096">
    <property type="entry name" value="ClpP/crotonase"/>
    <property type="match status" value="1"/>
</dbReference>
<evidence type="ECO:0000256" key="2">
    <source>
        <dbReference type="ARBA" id="ARBA00022490"/>
    </source>
</evidence>
<dbReference type="InterPro" id="IPR001907">
    <property type="entry name" value="ClpP"/>
</dbReference>
<evidence type="ECO:0000313" key="9">
    <source>
        <dbReference type="Proteomes" id="UP001489509"/>
    </source>
</evidence>
<dbReference type="CDD" id="cd07016">
    <property type="entry name" value="S14_ClpP_1"/>
    <property type="match status" value="1"/>
</dbReference>
<comment type="similarity">
    <text evidence="1 6">Belongs to the peptidase S14 family.</text>
</comment>
<sequence>MGMWEIKQATQPKTINLYIYSDVEADSADWYTGEIVESQTSANHFRQALEEAGQLDEINVYINSRGGSVMEGVAIYNQLKRHPAHKTVYIDGFACSVASVIAMAGDRVIMPRNTTMMIHNPWSVVAGNAKELRKAADDLDVLSESSRQAYLLKSGGKLDEIHLAEMMDAETYLTAAQCVEYGLADEFAEKEADIEAARQMLRKAKQSAINQKAQVAVLQAEAEKPAPEGKQQPKKPQKQELAADGAIKLLSAYMNSFKIKIMEVSD</sequence>
<evidence type="ECO:0000256" key="6">
    <source>
        <dbReference type="RuleBase" id="RU003567"/>
    </source>
</evidence>
<comment type="caution">
    <text evidence="8">The sequence shown here is derived from an EMBL/GenBank/DDBJ whole genome shotgun (WGS) entry which is preliminary data.</text>
</comment>
<keyword evidence="2" id="KW-0963">Cytoplasm</keyword>
<dbReference type="EMBL" id="JBBMFD010000030">
    <property type="protein sequence ID" value="MEQ2441588.1"/>
    <property type="molecule type" value="Genomic_DNA"/>
</dbReference>
<accession>A0ABV1E2Q3</accession>
<evidence type="ECO:0000313" key="8">
    <source>
        <dbReference type="EMBL" id="MEQ2441588.1"/>
    </source>
</evidence>
<protein>
    <recommendedName>
        <fullName evidence="6">ATP-dependent Clp protease proteolytic subunit</fullName>
    </recommendedName>
</protein>
<keyword evidence="4 8" id="KW-0378">Hydrolase</keyword>
<name>A0ABV1E2Q3_9FIRM</name>
<organism evidence="8 9">
    <name type="scientific">Solibaculum intestinale</name>
    <dbReference type="NCBI Taxonomy" id="3133165"/>
    <lineage>
        <taxon>Bacteria</taxon>
        <taxon>Bacillati</taxon>
        <taxon>Bacillota</taxon>
        <taxon>Clostridia</taxon>
        <taxon>Eubacteriales</taxon>
        <taxon>Oscillospiraceae</taxon>
        <taxon>Solibaculum</taxon>
    </lineage>
</organism>
<dbReference type="RefSeq" id="WP_349220764.1">
    <property type="nucleotide sequence ID" value="NZ_JBBMFD010000030.1"/>
</dbReference>